<gene>
    <name evidence="2" type="ORF">QNI16_15450</name>
</gene>
<evidence type="ECO:0008006" key="4">
    <source>
        <dbReference type="Google" id="ProtNLM"/>
    </source>
</evidence>
<sequence length="110" mass="12120">MKKSQFINIALVVAVLSTSACSSKEDKSAKNSHLYLRSDTNAHYTHVYHPYRYHGFSPVGLYFLSTLGRPVYRSTGYESYSTPHSSTARSQTISRGGFGRSAFSVGSGRS</sequence>
<reference evidence="2" key="1">
    <citation type="submission" date="2023-05" db="EMBL/GenBank/DDBJ databases">
        <authorList>
            <person name="Zhang X."/>
        </authorList>
    </citation>
    <scope>NUCLEOTIDE SEQUENCE</scope>
    <source>
        <strain evidence="2">YF14B1</strain>
    </source>
</reference>
<organism evidence="2 3">
    <name type="scientific">Xanthocytophaga flava</name>
    <dbReference type="NCBI Taxonomy" id="3048013"/>
    <lineage>
        <taxon>Bacteria</taxon>
        <taxon>Pseudomonadati</taxon>
        <taxon>Bacteroidota</taxon>
        <taxon>Cytophagia</taxon>
        <taxon>Cytophagales</taxon>
        <taxon>Rhodocytophagaceae</taxon>
        <taxon>Xanthocytophaga</taxon>
    </lineage>
</organism>
<dbReference type="AlphaFoldDB" id="A0AAE3QNF0"/>
<accession>A0AAE3QNF0</accession>
<feature type="compositionally biased region" description="Polar residues" evidence="1">
    <location>
        <begin position="78"/>
        <end position="94"/>
    </location>
</feature>
<dbReference type="EMBL" id="JASJOS010000006">
    <property type="protein sequence ID" value="MDJ1481896.1"/>
    <property type="molecule type" value="Genomic_DNA"/>
</dbReference>
<proteinExistence type="predicted"/>
<protein>
    <recommendedName>
        <fullName evidence="4">Lipoprotein</fullName>
    </recommendedName>
</protein>
<name>A0AAE3QNF0_9BACT</name>
<evidence type="ECO:0000313" key="3">
    <source>
        <dbReference type="Proteomes" id="UP001241110"/>
    </source>
</evidence>
<feature type="region of interest" description="Disordered" evidence="1">
    <location>
        <begin position="78"/>
        <end position="110"/>
    </location>
</feature>
<comment type="caution">
    <text evidence="2">The sequence shown here is derived from an EMBL/GenBank/DDBJ whole genome shotgun (WGS) entry which is preliminary data.</text>
</comment>
<dbReference type="RefSeq" id="WP_313980305.1">
    <property type="nucleotide sequence ID" value="NZ_JASJOS010000006.1"/>
</dbReference>
<evidence type="ECO:0000256" key="1">
    <source>
        <dbReference type="SAM" id="MobiDB-lite"/>
    </source>
</evidence>
<evidence type="ECO:0000313" key="2">
    <source>
        <dbReference type="EMBL" id="MDJ1481896.1"/>
    </source>
</evidence>
<dbReference type="PROSITE" id="PS51257">
    <property type="entry name" value="PROKAR_LIPOPROTEIN"/>
    <property type="match status" value="1"/>
</dbReference>
<dbReference type="Proteomes" id="UP001241110">
    <property type="component" value="Unassembled WGS sequence"/>
</dbReference>